<sequence>MKKLIIVLVAIFCVLLSGIYFVGEMAKTEIQKEINKSNNSLLTMELLSYQKSFFSAKAEMKISIDLEGQAPLQVFVHSDISHYPYKALLVNHINLVDPVLEKKMTTFFKAKDWLVSQEEINLLGNMSGKIALAKGEFISKAERFNTAPLNLSYEYNVDEKQGAFDIDWAGMDGNIYDETFSVKDLSLQAAFTQVDNSDLIDYQYNLEVDQLEFVKALHRLSMKGIVLEGESKISTDQLTVNSETNWKVEEFENGPEVFLNNHIDLSLSELNLIALTKLKSSLEDTTLMRQAFGHLVSLGAIIDLKTLYSETPWGEVNSQLKMNIQAGVASDEVLSNPLVLIDYTNGELNLSLPKKLSEQSDIGGLLQVGILTGVLKDQNEALVLESSLDRGELTVNGNVLPL</sequence>
<keyword evidence="2" id="KW-1185">Reference proteome</keyword>
<reference evidence="1 2" key="1">
    <citation type="submission" date="2024-02" db="EMBL/GenBank/DDBJ databases">
        <title>Bacteria isolated from the canopy kelp, Nereocystis luetkeana.</title>
        <authorList>
            <person name="Pfister C.A."/>
            <person name="Younker I.T."/>
            <person name="Light S.H."/>
        </authorList>
    </citation>
    <scope>NUCLEOTIDE SEQUENCE [LARGE SCALE GENOMIC DNA]</scope>
    <source>
        <strain evidence="1 2">TI.2.07</strain>
    </source>
</reference>
<evidence type="ECO:0000313" key="2">
    <source>
        <dbReference type="Proteomes" id="UP001366060"/>
    </source>
</evidence>
<comment type="caution">
    <text evidence="1">The sequence shown here is derived from an EMBL/GenBank/DDBJ whole genome shotgun (WGS) entry which is preliminary data.</text>
</comment>
<dbReference type="EMBL" id="JBAKBA010000001">
    <property type="protein sequence ID" value="MEL0657669.1"/>
    <property type="molecule type" value="Genomic_DNA"/>
</dbReference>
<organism evidence="1 2">
    <name type="scientific">Psychromonas arctica</name>
    <dbReference type="NCBI Taxonomy" id="168275"/>
    <lineage>
        <taxon>Bacteria</taxon>
        <taxon>Pseudomonadati</taxon>
        <taxon>Pseudomonadota</taxon>
        <taxon>Gammaproteobacteria</taxon>
        <taxon>Alteromonadales</taxon>
        <taxon>Psychromonadaceae</taxon>
        <taxon>Psychromonas</taxon>
    </lineage>
</organism>
<gene>
    <name evidence="1" type="ORF">V6255_00830</name>
</gene>
<name>A0ABU9H743_9GAMM</name>
<dbReference type="Proteomes" id="UP001366060">
    <property type="component" value="Unassembled WGS sequence"/>
</dbReference>
<protein>
    <submittedName>
        <fullName evidence="1">DUF945 family protein</fullName>
    </submittedName>
</protein>
<dbReference type="InterPro" id="IPR010352">
    <property type="entry name" value="DUF945"/>
</dbReference>
<dbReference type="RefSeq" id="WP_341626433.1">
    <property type="nucleotide sequence ID" value="NZ_JBAKBA010000001.1"/>
</dbReference>
<proteinExistence type="predicted"/>
<accession>A0ABU9H743</accession>
<dbReference type="Pfam" id="PF06097">
    <property type="entry name" value="DUF945"/>
    <property type="match status" value="1"/>
</dbReference>
<evidence type="ECO:0000313" key="1">
    <source>
        <dbReference type="EMBL" id="MEL0657669.1"/>
    </source>
</evidence>